<dbReference type="SUPFAM" id="SSF50494">
    <property type="entry name" value="Trypsin-like serine proteases"/>
    <property type="match status" value="1"/>
</dbReference>
<dbReference type="InterPro" id="IPR002477">
    <property type="entry name" value="Peptidoglycan-bd-like"/>
</dbReference>
<dbReference type="Pfam" id="PF13365">
    <property type="entry name" value="Trypsin_2"/>
    <property type="match status" value="1"/>
</dbReference>
<proteinExistence type="predicted"/>
<comment type="caution">
    <text evidence="3">The sequence shown here is derived from an EMBL/GenBank/DDBJ whole genome shotgun (WGS) entry which is preliminary data.</text>
</comment>
<gene>
    <name evidence="3" type="ORF">AE618_15285</name>
</gene>
<sequence>MSRARLPHSRTQQVLAVALALALLGAPLASAQPAPGPNPQLAAAQASFESLPEAERKAIQTDLIWTGHFNGAASGSYGPLTFRAINAMKAAARGAPDGMLNPAERRALAQAAQAARDAAGFRLIADEKTGVRIGIPAKILPKRDVSPSGSRWQSEDGKVTLDTSATTPGETLEAVFEKATAPTPNNPGRKITYKLLRPDFFVVTGETPTGKFYRRLAAGPSGLRGFSIGYDKALSGTVDKLVIAIASSFEPFPTGPMPAAPAVAAAPPARATGWLVPQLRYGVALAVAERVAVTASAVVEGCKSVQVGDRGAKLRGSPESGLVLLDVAGGPAFAVQPLRGEAPSDRESLTLVAYDEDGYRRTGPALHGVSRMAVALPGQAVHVGSHAAVLAPLQPGHAGSPAFDRQGRLVGIVTANPSDKVLIAGVAPQRAYAIADGAALHALLTKAGVSPVAATPGPELSTGAVVAKVASSVLPVMCGL</sequence>
<reference evidence="3 4" key="1">
    <citation type="submission" date="2015-07" db="EMBL/GenBank/DDBJ databases">
        <title>Whole genome sequencing of Bosea vaviloviae isolated from cave pool.</title>
        <authorList>
            <person name="Tan N.E.H."/>
            <person name="Lee Y.P."/>
            <person name="Gan H.M."/>
            <person name="Barton H."/>
            <person name="Savka M.A."/>
        </authorList>
    </citation>
    <scope>NUCLEOTIDE SEQUENCE [LARGE SCALE GENOMIC DNA]</scope>
    <source>
        <strain evidence="3 4">SD260</strain>
    </source>
</reference>
<evidence type="ECO:0000313" key="4">
    <source>
        <dbReference type="Proteomes" id="UP000037822"/>
    </source>
</evidence>
<protein>
    <recommendedName>
        <fullName evidence="2">Peptidoglycan binding-like domain-containing protein</fullName>
    </recommendedName>
</protein>
<dbReference type="EMBL" id="LGSZ01000047">
    <property type="protein sequence ID" value="KPH79926.1"/>
    <property type="molecule type" value="Genomic_DNA"/>
</dbReference>
<keyword evidence="4" id="KW-1185">Reference proteome</keyword>
<name>A0A0N1N3M4_9HYPH</name>
<accession>A0A0N1N3M4</accession>
<dbReference type="InterPro" id="IPR009003">
    <property type="entry name" value="Peptidase_S1_PA"/>
</dbReference>
<dbReference type="Pfam" id="PF01471">
    <property type="entry name" value="PG_binding_1"/>
    <property type="match status" value="1"/>
</dbReference>
<dbReference type="Proteomes" id="UP000037822">
    <property type="component" value="Unassembled WGS sequence"/>
</dbReference>
<dbReference type="SUPFAM" id="SSF47090">
    <property type="entry name" value="PGBD-like"/>
    <property type="match status" value="1"/>
</dbReference>
<dbReference type="OrthoDB" id="6810892at2"/>
<dbReference type="InterPro" id="IPR036365">
    <property type="entry name" value="PGBD-like_sf"/>
</dbReference>
<dbReference type="RefSeq" id="WP_054209926.1">
    <property type="nucleotide sequence ID" value="NZ_LGSZ01000047.1"/>
</dbReference>
<dbReference type="Gene3D" id="1.10.101.10">
    <property type="entry name" value="PGBD-like superfamily/PGBD"/>
    <property type="match status" value="1"/>
</dbReference>
<organism evidence="3 4">
    <name type="scientific">Bosea vaviloviae</name>
    <dbReference type="NCBI Taxonomy" id="1526658"/>
    <lineage>
        <taxon>Bacteria</taxon>
        <taxon>Pseudomonadati</taxon>
        <taxon>Pseudomonadota</taxon>
        <taxon>Alphaproteobacteria</taxon>
        <taxon>Hyphomicrobiales</taxon>
        <taxon>Boseaceae</taxon>
        <taxon>Bosea</taxon>
    </lineage>
</organism>
<evidence type="ECO:0000256" key="1">
    <source>
        <dbReference type="SAM" id="SignalP"/>
    </source>
</evidence>
<dbReference type="InterPro" id="IPR036366">
    <property type="entry name" value="PGBDSf"/>
</dbReference>
<dbReference type="AlphaFoldDB" id="A0A0N1N3M4"/>
<evidence type="ECO:0000313" key="3">
    <source>
        <dbReference type="EMBL" id="KPH79926.1"/>
    </source>
</evidence>
<keyword evidence="1" id="KW-0732">Signal</keyword>
<evidence type="ECO:0000259" key="2">
    <source>
        <dbReference type="Pfam" id="PF01471"/>
    </source>
</evidence>
<feature type="chain" id="PRO_5005878493" description="Peptidoglycan binding-like domain-containing protein" evidence="1">
    <location>
        <begin position="32"/>
        <end position="480"/>
    </location>
</feature>
<dbReference type="PATRIC" id="fig|1526658.3.peg.4427"/>
<feature type="signal peptide" evidence="1">
    <location>
        <begin position="1"/>
        <end position="31"/>
    </location>
</feature>
<feature type="domain" description="Peptidoglycan binding-like" evidence="2">
    <location>
        <begin position="54"/>
        <end position="108"/>
    </location>
</feature>